<keyword evidence="1" id="KW-0732">Signal</keyword>
<dbReference type="AlphaFoldDB" id="A0A150XDD8"/>
<comment type="caution">
    <text evidence="2">The sequence shown here is derived from an EMBL/GenBank/DDBJ whole genome shotgun (WGS) entry which is preliminary data.</text>
</comment>
<name>A0A150XDD8_9BACT</name>
<proteinExistence type="predicted"/>
<gene>
    <name evidence="2" type="ORF">AWN68_06710</name>
</gene>
<keyword evidence="3" id="KW-1185">Reference proteome</keyword>
<accession>A0A150XDD8</accession>
<evidence type="ECO:0000256" key="1">
    <source>
        <dbReference type="SAM" id="SignalP"/>
    </source>
</evidence>
<dbReference type="EMBL" id="LRDB01000023">
    <property type="protein sequence ID" value="KYG76712.1"/>
    <property type="molecule type" value="Genomic_DNA"/>
</dbReference>
<dbReference type="Proteomes" id="UP000075615">
    <property type="component" value="Unassembled WGS sequence"/>
</dbReference>
<evidence type="ECO:0000313" key="2">
    <source>
        <dbReference type="EMBL" id="KYG76712.1"/>
    </source>
</evidence>
<protein>
    <recommendedName>
        <fullName evidence="4">DUF4174 domain-containing protein</fullName>
    </recommendedName>
</protein>
<sequence length="160" mass="18538">MLNSWFLTFKLSALCLLLFGLAVSLNQDPNLDDYLKTIGANESLKAGHILILDYGKEAYVDDQWIERFINTKYNFKNITFIIVCDGTKVINGFIKNRSNTIILDSTMAFRNHPIYNGRTLLFKKTDKNHERIEILMGNAYQERLALFRSIKRTPIRNSNN</sequence>
<organism evidence="2 3">
    <name type="scientific">Roseivirga echinicomitans</name>
    <dbReference type="NCBI Taxonomy" id="296218"/>
    <lineage>
        <taxon>Bacteria</taxon>
        <taxon>Pseudomonadati</taxon>
        <taxon>Bacteroidota</taxon>
        <taxon>Cytophagia</taxon>
        <taxon>Cytophagales</taxon>
        <taxon>Roseivirgaceae</taxon>
        <taxon>Roseivirga</taxon>
    </lineage>
</organism>
<dbReference type="STRING" id="296218.AWN68_06710"/>
<feature type="signal peptide" evidence="1">
    <location>
        <begin position="1"/>
        <end position="26"/>
    </location>
</feature>
<evidence type="ECO:0008006" key="4">
    <source>
        <dbReference type="Google" id="ProtNLM"/>
    </source>
</evidence>
<evidence type="ECO:0000313" key="3">
    <source>
        <dbReference type="Proteomes" id="UP000075615"/>
    </source>
</evidence>
<feature type="chain" id="PRO_5007574513" description="DUF4174 domain-containing protein" evidence="1">
    <location>
        <begin position="27"/>
        <end position="160"/>
    </location>
</feature>
<reference evidence="2 3" key="1">
    <citation type="submission" date="2016-01" db="EMBL/GenBank/DDBJ databases">
        <title>Genome sequencing of Roseivirga echinicomitans KMM 6058.</title>
        <authorList>
            <person name="Selvaratnam C."/>
            <person name="Thevarajoo S."/>
            <person name="Goh K.M."/>
            <person name="Ee R."/>
            <person name="Chan K.-G."/>
            <person name="Chong C.S."/>
        </authorList>
    </citation>
    <scope>NUCLEOTIDE SEQUENCE [LARGE SCALE GENOMIC DNA]</scope>
    <source>
        <strain evidence="2 3">KMM 6058</strain>
    </source>
</reference>